<feature type="compositionally biased region" description="Polar residues" evidence="1">
    <location>
        <begin position="133"/>
        <end position="155"/>
    </location>
</feature>
<feature type="compositionally biased region" description="Pro residues" evidence="1">
    <location>
        <begin position="114"/>
        <end position="124"/>
    </location>
</feature>
<organism evidence="2 3">
    <name type="scientific">Marasmiellus scandens</name>
    <dbReference type="NCBI Taxonomy" id="2682957"/>
    <lineage>
        <taxon>Eukaryota</taxon>
        <taxon>Fungi</taxon>
        <taxon>Dikarya</taxon>
        <taxon>Basidiomycota</taxon>
        <taxon>Agaricomycotina</taxon>
        <taxon>Agaricomycetes</taxon>
        <taxon>Agaricomycetidae</taxon>
        <taxon>Agaricales</taxon>
        <taxon>Marasmiineae</taxon>
        <taxon>Omphalotaceae</taxon>
        <taxon>Marasmiellus</taxon>
    </lineage>
</organism>
<comment type="caution">
    <text evidence="2">The sequence shown here is derived from an EMBL/GenBank/DDBJ whole genome shotgun (WGS) entry which is preliminary data.</text>
</comment>
<accession>A0ABR1JCJ1</accession>
<gene>
    <name evidence="2" type="ORF">VKT23_011739</name>
</gene>
<protein>
    <submittedName>
        <fullName evidence="2">Uncharacterized protein</fullName>
    </submittedName>
</protein>
<name>A0ABR1JCJ1_9AGAR</name>
<keyword evidence="3" id="KW-1185">Reference proteome</keyword>
<feature type="compositionally biased region" description="Low complexity" evidence="1">
    <location>
        <begin position="84"/>
        <end position="97"/>
    </location>
</feature>
<evidence type="ECO:0000313" key="3">
    <source>
        <dbReference type="Proteomes" id="UP001498398"/>
    </source>
</evidence>
<sequence length="297" mass="32273">MTEYDYSPEAYQRYMDTQNRIARWVDNTNAHAHEFRHPFGLRSDIASPSSREYQSGSFSRDLSQSHGSRVSSGRRNSISYQPRGSTSKGSTATASASNRQSYPYPLPRSHNPASPAPLVSPPKPSHSRVPVPKTTQTRPRSLSQSYPSTRDTSSVQRRDSRVSHSRTGSRSYAPPSNSASHGHHASTHAHINPKTGNPPARSGTYPVYSSKPSHSKPLVSTSHVTSHSRDRTHSLSHTHHPTSRTSGSRSQHVIPPTSSGVTSPASGSRTVYTVTKPTNVGGYTIVPGGGDVRIVYS</sequence>
<proteinExistence type="predicted"/>
<dbReference type="EMBL" id="JBANRG010000026">
    <property type="protein sequence ID" value="KAK7453466.1"/>
    <property type="molecule type" value="Genomic_DNA"/>
</dbReference>
<evidence type="ECO:0000256" key="1">
    <source>
        <dbReference type="SAM" id="MobiDB-lite"/>
    </source>
</evidence>
<feature type="region of interest" description="Disordered" evidence="1">
    <location>
        <begin position="41"/>
        <end position="269"/>
    </location>
</feature>
<reference evidence="2 3" key="1">
    <citation type="submission" date="2024-01" db="EMBL/GenBank/DDBJ databases">
        <title>A draft genome for the cacao thread blight pathogen Marasmiellus scandens.</title>
        <authorList>
            <person name="Baruah I.K."/>
            <person name="Leung J."/>
            <person name="Bukari Y."/>
            <person name="Amoako-Attah I."/>
            <person name="Meinhardt L.W."/>
            <person name="Bailey B.A."/>
            <person name="Cohen S.P."/>
        </authorList>
    </citation>
    <scope>NUCLEOTIDE SEQUENCE [LARGE SCALE GENOMIC DNA]</scope>
    <source>
        <strain evidence="2 3">GH-19</strain>
    </source>
</reference>
<feature type="compositionally biased region" description="Polar residues" evidence="1">
    <location>
        <begin position="46"/>
        <end position="83"/>
    </location>
</feature>
<feature type="compositionally biased region" description="Polar residues" evidence="1">
    <location>
        <begin position="256"/>
        <end position="269"/>
    </location>
</feature>
<dbReference type="Proteomes" id="UP001498398">
    <property type="component" value="Unassembled WGS sequence"/>
</dbReference>
<evidence type="ECO:0000313" key="2">
    <source>
        <dbReference type="EMBL" id="KAK7453466.1"/>
    </source>
</evidence>